<evidence type="ECO:0000256" key="7">
    <source>
        <dbReference type="ARBA" id="ARBA00023029"/>
    </source>
</evidence>
<dbReference type="Pfam" id="PF21180">
    <property type="entry name" value="TOP6A-Spo11_Toprim"/>
    <property type="match status" value="1"/>
</dbReference>
<sequence>MEFLAWYRKSNRTLPSPSNKCMKVKDMSREEVLEKIREEKKRIEDDCSFELVDQSASNKMFDDGAQRLLLKDGKKLYKPQKATKEAYGRVLNVVKDICEHKKSRTLRDIFYTAPKLFRKQSRSNKAVNQLSCEVGCTRTSLNVIAGDRGFVIGPFTFKLDGRSVDCNSEFGPDNRVRVGQVVPPYISSVSDMKNNGARFVLVVESVSAYQRLTGDNFHNDYKCIIMTGKGMSDLALREFAKYIMDTFEIPIFLLSDSDP</sequence>
<evidence type="ECO:0000259" key="11">
    <source>
        <dbReference type="Pfam" id="PF04406"/>
    </source>
</evidence>
<dbReference type="GO" id="GO:0046872">
    <property type="term" value="F:metal ion binding"/>
    <property type="evidence" value="ECO:0007669"/>
    <property type="project" value="UniProtKB-KW"/>
</dbReference>
<protein>
    <recommendedName>
        <fullName evidence="4">DNA topoisomerase (ATP-hydrolyzing)</fullName>
        <ecNumber evidence="4">5.6.2.2</ecNumber>
    </recommendedName>
</protein>
<evidence type="ECO:0000256" key="9">
    <source>
        <dbReference type="ARBA" id="ARBA00023235"/>
    </source>
</evidence>
<dbReference type="GO" id="GO:0003918">
    <property type="term" value="F:DNA topoisomerase type II (double strand cut, ATP-hydrolyzing) activity"/>
    <property type="evidence" value="ECO:0007669"/>
    <property type="project" value="UniProtKB-UniRule"/>
</dbReference>
<dbReference type="InterPro" id="IPR036388">
    <property type="entry name" value="WH-like_DNA-bd_sf"/>
</dbReference>
<dbReference type="OMA" id="QARICVQ"/>
<keyword evidence="6" id="KW-0460">Magnesium</keyword>
<dbReference type="EMBL" id="PDCK01000043">
    <property type="protein sequence ID" value="PRQ33838.1"/>
    <property type="molecule type" value="Genomic_DNA"/>
</dbReference>
<evidence type="ECO:0000256" key="4">
    <source>
        <dbReference type="ARBA" id="ARBA00012895"/>
    </source>
</evidence>
<keyword evidence="8 10" id="KW-0238">DNA-binding</keyword>
<dbReference type="GO" id="GO:0003677">
    <property type="term" value="F:DNA binding"/>
    <property type="evidence" value="ECO:0007669"/>
    <property type="project" value="UniProtKB-UniRule"/>
</dbReference>
<evidence type="ECO:0000256" key="8">
    <source>
        <dbReference type="ARBA" id="ARBA00023125"/>
    </source>
</evidence>
<dbReference type="InterPro" id="IPR002815">
    <property type="entry name" value="Spo11/TopoVI_A"/>
</dbReference>
<evidence type="ECO:0000259" key="12">
    <source>
        <dbReference type="Pfam" id="PF21180"/>
    </source>
</evidence>
<dbReference type="PRINTS" id="PR01550">
    <property type="entry name" value="TOP6AFAMILY"/>
</dbReference>
<reference evidence="13 14" key="1">
    <citation type="journal article" date="2018" name="Nat. Genet.">
        <title>The Rosa genome provides new insights in the design of modern roses.</title>
        <authorList>
            <person name="Bendahmane M."/>
        </authorList>
    </citation>
    <scope>NUCLEOTIDE SEQUENCE [LARGE SCALE GENOMIC DNA]</scope>
    <source>
        <strain evidence="14">cv. Old Blush</strain>
    </source>
</reference>
<feature type="domain" description="Topoisomerase 6 subunit A/Spo11 TOPRIM" evidence="12">
    <location>
        <begin position="199"/>
        <end position="259"/>
    </location>
</feature>
<keyword evidence="9 10" id="KW-0413">Isomerase</keyword>
<comment type="caution">
    <text evidence="13">The sequence shown here is derived from an EMBL/GenBank/DDBJ whole genome shotgun (WGS) entry which is preliminary data.</text>
</comment>
<evidence type="ECO:0000256" key="6">
    <source>
        <dbReference type="ARBA" id="ARBA00022842"/>
    </source>
</evidence>
<gene>
    <name evidence="13" type="ORF">RchiOBHm_Chr5g0062071</name>
</gene>
<accession>A0A2P6QI29</accession>
<dbReference type="GO" id="GO:0005524">
    <property type="term" value="F:ATP binding"/>
    <property type="evidence" value="ECO:0007669"/>
    <property type="project" value="InterPro"/>
</dbReference>
<dbReference type="GO" id="GO:0006259">
    <property type="term" value="P:DNA metabolic process"/>
    <property type="evidence" value="ECO:0007669"/>
    <property type="project" value="InterPro"/>
</dbReference>
<comment type="catalytic activity">
    <reaction evidence="1 10">
        <text>ATP-dependent breakage, passage and rejoining of double-stranded DNA.</text>
        <dbReference type="EC" id="5.6.2.2"/>
    </reaction>
</comment>
<dbReference type="PROSITE" id="PS52041">
    <property type="entry name" value="TOPO_IIB"/>
    <property type="match status" value="1"/>
</dbReference>
<dbReference type="AlphaFoldDB" id="A0A2P6QI29"/>
<comment type="similarity">
    <text evidence="3 10">Belongs to the TOP6A family.</text>
</comment>
<dbReference type="Gene3D" id="3.40.1360.10">
    <property type="match status" value="1"/>
</dbReference>
<dbReference type="STRING" id="74649.A0A2P6QI29"/>
<dbReference type="PANTHER" id="PTHR10848">
    <property type="entry name" value="MEIOTIC RECOMBINATION PROTEIN SPO11"/>
    <property type="match status" value="1"/>
</dbReference>
<evidence type="ECO:0000313" key="14">
    <source>
        <dbReference type="Proteomes" id="UP000238479"/>
    </source>
</evidence>
<dbReference type="PANTHER" id="PTHR10848:SF0">
    <property type="entry name" value="MEIOTIC RECOMBINATION PROTEIN SPO11"/>
    <property type="match status" value="1"/>
</dbReference>
<keyword evidence="7 10" id="KW-0799">Topoisomerase</keyword>
<keyword evidence="5" id="KW-0479">Metal-binding</keyword>
<dbReference type="Proteomes" id="UP000238479">
    <property type="component" value="Chromosome 5"/>
</dbReference>
<dbReference type="SUPFAM" id="SSF56726">
    <property type="entry name" value="DNA topoisomerase IV, alpha subunit"/>
    <property type="match status" value="1"/>
</dbReference>
<evidence type="ECO:0000256" key="10">
    <source>
        <dbReference type="PROSITE-ProRule" id="PRU01385"/>
    </source>
</evidence>
<evidence type="ECO:0000256" key="5">
    <source>
        <dbReference type="ARBA" id="ARBA00022723"/>
    </source>
</evidence>
<dbReference type="Gramene" id="PRQ33838">
    <property type="protein sequence ID" value="PRQ33838"/>
    <property type="gene ID" value="RchiOBHm_Chr5g0062071"/>
</dbReference>
<feature type="domain" description="Spo11/DNA topoisomerase VI subunit A N-terminal" evidence="11">
    <location>
        <begin position="89"/>
        <end position="143"/>
    </location>
</feature>
<feature type="active site" description="O-(5'-phospho-DNA)-tyrosine intermediate" evidence="10">
    <location>
        <position position="111"/>
    </location>
</feature>
<comment type="cofactor">
    <cofactor evidence="2">
        <name>Mg(2+)</name>
        <dbReference type="ChEBI" id="CHEBI:18420"/>
    </cofactor>
</comment>
<dbReference type="EC" id="5.6.2.2" evidence="4"/>
<evidence type="ECO:0000256" key="2">
    <source>
        <dbReference type="ARBA" id="ARBA00001946"/>
    </source>
</evidence>
<organism evidence="13 14">
    <name type="scientific">Rosa chinensis</name>
    <name type="common">China rose</name>
    <dbReference type="NCBI Taxonomy" id="74649"/>
    <lineage>
        <taxon>Eukaryota</taxon>
        <taxon>Viridiplantae</taxon>
        <taxon>Streptophyta</taxon>
        <taxon>Embryophyta</taxon>
        <taxon>Tracheophyta</taxon>
        <taxon>Spermatophyta</taxon>
        <taxon>Magnoliopsida</taxon>
        <taxon>eudicotyledons</taxon>
        <taxon>Gunneridae</taxon>
        <taxon>Pentapetalae</taxon>
        <taxon>rosids</taxon>
        <taxon>fabids</taxon>
        <taxon>Rosales</taxon>
        <taxon>Rosaceae</taxon>
        <taxon>Rosoideae</taxon>
        <taxon>Rosoideae incertae sedis</taxon>
        <taxon>Rosa</taxon>
    </lineage>
</organism>
<name>A0A2P6QI29_ROSCH</name>
<keyword evidence="14" id="KW-1185">Reference proteome</keyword>
<dbReference type="Pfam" id="PF04406">
    <property type="entry name" value="TP6A_N"/>
    <property type="match status" value="1"/>
</dbReference>
<evidence type="ECO:0000313" key="13">
    <source>
        <dbReference type="EMBL" id="PRQ33838.1"/>
    </source>
</evidence>
<dbReference type="Gene3D" id="1.10.10.10">
    <property type="entry name" value="Winged helix-like DNA-binding domain superfamily/Winged helix DNA-binding domain"/>
    <property type="match status" value="1"/>
</dbReference>
<evidence type="ECO:0000256" key="3">
    <source>
        <dbReference type="ARBA" id="ARBA00006559"/>
    </source>
</evidence>
<proteinExistence type="inferred from homology"/>
<dbReference type="GO" id="GO:0005694">
    <property type="term" value="C:chromosome"/>
    <property type="evidence" value="ECO:0007669"/>
    <property type="project" value="InterPro"/>
</dbReference>
<dbReference type="InterPro" id="IPR034136">
    <property type="entry name" value="TOPRIM_Topo6A/Spo11"/>
</dbReference>
<evidence type="ECO:0000256" key="1">
    <source>
        <dbReference type="ARBA" id="ARBA00000185"/>
    </source>
</evidence>
<dbReference type="InterPro" id="IPR036078">
    <property type="entry name" value="Spo11/TopoVI_A_sf"/>
</dbReference>
<dbReference type="InterPro" id="IPR013049">
    <property type="entry name" value="Spo11/TopoVI_A_N"/>
</dbReference>